<dbReference type="AlphaFoldDB" id="A0AAE9YTX2"/>
<dbReference type="Pfam" id="PF02784">
    <property type="entry name" value="Orn_Arg_deC_N"/>
    <property type="match status" value="1"/>
</dbReference>
<dbReference type="PRINTS" id="PR01182">
    <property type="entry name" value="ORNDCRBXLASE"/>
</dbReference>
<dbReference type="SUPFAM" id="SSF51419">
    <property type="entry name" value="PLP-binding barrel"/>
    <property type="match status" value="1"/>
</dbReference>
<organism evidence="5 6">
    <name type="scientific">Thalassomonas actiniarum</name>
    <dbReference type="NCBI Taxonomy" id="485447"/>
    <lineage>
        <taxon>Bacteria</taxon>
        <taxon>Pseudomonadati</taxon>
        <taxon>Pseudomonadota</taxon>
        <taxon>Gammaproteobacteria</taxon>
        <taxon>Alteromonadales</taxon>
        <taxon>Colwelliaceae</taxon>
        <taxon>Thalassomonas</taxon>
    </lineage>
</organism>
<protein>
    <submittedName>
        <fullName evidence="5">PLP-dependent decarboxylase</fullName>
    </submittedName>
</protein>
<evidence type="ECO:0000313" key="5">
    <source>
        <dbReference type="EMBL" id="WDD99536.1"/>
    </source>
</evidence>
<feature type="active site" description="Proton donor" evidence="3">
    <location>
        <position position="339"/>
    </location>
</feature>
<accession>A0AAE9YTX2</accession>
<dbReference type="CDD" id="cd06810">
    <property type="entry name" value="PLPDE_III_ODC_DapDC_like"/>
    <property type="match status" value="1"/>
</dbReference>
<dbReference type="Proteomes" id="UP000032568">
    <property type="component" value="Chromosome"/>
</dbReference>
<dbReference type="RefSeq" id="WP_053043161.1">
    <property type="nucleotide sequence ID" value="NZ_CP059735.1"/>
</dbReference>
<evidence type="ECO:0000256" key="1">
    <source>
        <dbReference type="ARBA" id="ARBA00001933"/>
    </source>
</evidence>
<dbReference type="InterPro" id="IPR029066">
    <property type="entry name" value="PLP-binding_barrel"/>
</dbReference>
<sequence>MNKTPPWFDEEIRPLLQRHHSGDHHENGYFVYHLDALKAHLQRLQQQDVVKLWFAVKANPLSRVIRSFSEAGFNFDVASSGELAQVLSQEVDPAQVLNTGPAKSKKQLVAFLAQGVNTFVIESLNQLSWLNEAASEQGVCPQVLLRVQLQWPEGEKNPLGGNELTPFGLSVNEWCAVKVADYPALDICGLHIFQWGNMLSNERMFALWSQMVAPLLALAQEIGMSLKILDLGGGLGIDYLQQGQALCWQQALSDLARIKQAAGVEELWLELGRYAVAEYGYYLAPVVDRKSNFDHEQLVLAGGINHLLRPAITTQPFPVSLLRPSEQEAQLFDIHGPLCTSLDKLGRLPLPGDVNVADQLVFGYCGAYGFTESMPFFLCHQIAAEYVYEQGALHQVRAAEPATWYMR</sequence>
<reference evidence="5 6" key="2">
    <citation type="journal article" date="2022" name="Mar. Drugs">
        <title>Bioassay-Guided Fractionation Leads to the Detection of Cholic Acid Generated by the Rare Thalassomonas sp.</title>
        <authorList>
            <person name="Pheiffer F."/>
            <person name="Schneider Y.K."/>
            <person name="Hansen E.H."/>
            <person name="Andersen J.H."/>
            <person name="Isaksson J."/>
            <person name="Busche T."/>
            <person name="R C."/>
            <person name="Kalinowski J."/>
            <person name="Zyl L.V."/>
            <person name="Trindade M."/>
        </authorList>
    </citation>
    <scope>NUCLEOTIDE SEQUENCE [LARGE SCALE GENOMIC DNA]</scope>
    <source>
        <strain evidence="5 6">A5K-106</strain>
    </source>
</reference>
<gene>
    <name evidence="5" type="ORF">SG35_002330</name>
</gene>
<dbReference type="InterPro" id="IPR009006">
    <property type="entry name" value="Ala_racemase/Decarboxylase_C"/>
</dbReference>
<dbReference type="GO" id="GO:0008836">
    <property type="term" value="F:diaminopimelate decarboxylase activity"/>
    <property type="evidence" value="ECO:0007669"/>
    <property type="project" value="TreeGrafter"/>
</dbReference>
<comment type="cofactor">
    <cofactor evidence="1 3">
        <name>pyridoxal 5'-phosphate</name>
        <dbReference type="ChEBI" id="CHEBI:597326"/>
    </cofactor>
</comment>
<dbReference type="Gene3D" id="3.20.20.10">
    <property type="entry name" value="Alanine racemase"/>
    <property type="match status" value="1"/>
</dbReference>
<feature type="modified residue" description="N6-(pyridoxal phosphate)lysine" evidence="3">
    <location>
        <position position="57"/>
    </location>
</feature>
<dbReference type="SUPFAM" id="SSF50621">
    <property type="entry name" value="Alanine racemase C-terminal domain-like"/>
    <property type="match status" value="1"/>
</dbReference>
<reference evidence="5 6" key="1">
    <citation type="journal article" date="2015" name="Genome Announc.">
        <title>Draft Genome Sequences of Marine Isolates of Thalassomonas viridans and Thalassomonas actiniarum.</title>
        <authorList>
            <person name="Olonade I."/>
            <person name="van Zyl L.J."/>
            <person name="Trindade M."/>
        </authorList>
    </citation>
    <scope>NUCLEOTIDE SEQUENCE [LARGE SCALE GENOMIC DNA]</scope>
    <source>
        <strain evidence="5 6">A5K-106</strain>
    </source>
</reference>
<evidence type="ECO:0000256" key="2">
    <source>
        <dbReference type="ARBA" id="ARBA00022898"/>
    </source>
</evidence>
<keyword evidence="6" id="KW-1185">Reference proteome</keyword>
<evidence type="ECO:0000313" key="6">
    <source>
        <dbReference type="Proteomes" id="UP000032568"/>
    </source>
</evidence>
<dbReference type="InterPro" id="IPR002433">
    <property type="entry name" value="Orn_de-COase"/>
</dbReference>
<dbReference type="PROSITE" id="PS00879">
    <property type="entry name" value="ODR_DC_2_2"/>
    <property type="match status" value="1"/>
</dbReference>
<keyword evidence="2 3" id="KW-0663">Pyridoxal phosphate</keyword>
<evidence type="ECO:0000259" key="4">
    <source>
        <dbReference type="Pfam" id="PF02784"/>
    </source>
</evidence>
<dbReference type="GO" id="GO:0006596">
    <property type="term" value="P:polyamine biosynthetic process"/>
    <property type="evidence" value="ECO:0007669"/>
    <property type="project" value="InterPro"/>
</dbReference>
<dbReference type="InterPro" id="IPR000183">
    <property type="entry name" value="Orn/DAP/Arg_de-COase"/>
</dbReference>
<evidence type="ECO:0000256" key="3">
    <source>
        <dbReference type="PIRSR" id="PIRSR600183-50"/>
    </source>
</evidence>
<dbReference type="PRINTS" id="PR01179">
    <property type="entry name" value="ODADCRBXLASE"/>
</dbReference>
<dbReference type="GO" id="GO:0009089">
    <property type="term" value="P:lysine biosynthetic process via diaminopimelate"/>
    <property type="evidence" value="ECO:0007669"/>
    <property type="project" value="TreeGrafter"/>
</dbReference>
<dbReference type="KEGG" id="tact:SG35_002330"/>
<dbReference type="InterPro" id="IPR022644">
    <property type="entry name" value="De-COase2_N"/>
</dbReference>
<proteinExistence type="predicted"/>
<name>A0AAE9YTX2_9GAMM</name>
<dbReference type="InterPro" id="IPR022657">
    <property type="entry name" value="De-COase2_CS"/>
</dbReference>
<dbReference type="PANTHER" id="PTHR43727">
    <property type="entry name" value="DIAMINOPIMELATE DECARBOXYLASE"/>
    <property type="match status" value="1"/>
</dbReference>
<dbReference type="PANTHER" id="PTHR43727:SF2">
    <property type="entry name" value="GROUP IV DECARBOXYLASE"/>
    <property type="match status" value="1"/>
</dbReference>
<feature type="domain" description="Orn/DAP/Arg decarboxylase 2 N-terminal" evidence="4">
    <location>
        <begin position="39"/>
        <end position="277"/>
    </location>
</feature>
<dbReference type="Gene3D" id="2.40.37.10">
    <property type="entry name" value="Lyase, Ornithine Decarboxylase, Chain A, domain 1"/>
    <property type="match status" value="1"/>
</dbReference>
<dbReference type="EMBL" id="CP059735">
    <property type="protein sequence ID" value="WDD99536.1"/>
    <property type="molecule type" value="Genomic_DNA"/>
</dbReference>